<accession>A0A6G2BBF8</accession>
<evidence type="ECO:0000313" key="3">
    <source>
        <dbReference type="Proteomes" id="UP000473014"/>
    </source>
</evidence>
<dbReference type="AlphaFoldDB" id="A0A6G2BBF8"/>
<organism evidence="2 3">
    <name type="scientific">Streptomyces taklimakanensis</name>
    <dbReference type="NCBI Taxonomy" id="2569853"/>
    <lineage>
        <taxon>Bacteria</taxon>
        <taxon>Bacillati</taxon>
        <taxon>Actinomycetota</taxon>
        <taxon>Actinomycetes</taxon>
        <taxon>Kitasatosporales</taxon>
        <taxon>Streptomycetaceae</taxon>
        <taxon>Streptomyces</taxon>
    </lineage>
</organism>
<protein>
    <submittedName>
        <fullName evidence="2">Uncharacterized protein</fullName>
    </submittedName>
</protein>
<reference evidence="2 3" key="1">
    <citation type="submission" date="2019-11" db="EMBL/GenBank/DDBJ databases">
        <authorList>
            <person name="Yuan L."/>
        </authorList>
    </citation>
    <scope>NUCLEOTIDE SEQUENCE [LARGE SCALE GENOMIC DNA]</scope>
    <source>
        <strain evidence="2 3">TRM43335</strain>
    </source>
</reference>
<keyword evidence="3" id="KW-1185">Reference proteome</keyword>
<comment type="caution">
    <text evidence="2">The sequence shown here is derived from an EMBL/GenBank/DDBJ whole genome shotgun (WGS) entry which is preliminary data.</text>
</comment>
<sequence>MSKDDFRAEAHRRAEWYLLELEERLDPAAFALFLRVVGGVDAAVRRREEDVDIAMTPWERELFVTELQDELVTLLGLLGFPPDRITAVAGPRGTDVPGTGAADRAGDSEP</sequence>
<evidence type="ECO:0000256" key="1">
    <source>
        <dbReference type="SAM" id="MobiDB-lite"/>
    </source>
</evidence>
<name>A0A6G2BBF8_9ACTN</name>
<dbReference type="RefSeq" id="WP_155070646.1">
    <property type="nucleotide sequence ID" value="NZ_WIXO01000001.1"/>
</dbReference>
<dbReference type="OrthoDB" id="4205684at2"/>
<dbReference type="Proteomes" id="UP000473014">
    <property type="component" value="Unassembled WGS sequence"/>
</dbReference>
<feature type="region of interest" description="Disordered" evidence="1">
    <location>
        <begin position="88"/>
        <end position="110"/>
    </location>
</feature>
<evidence type="ECO:0000313" key="2">
    <source>
        <dbReference type="EMBL" id="MTE19232.1"/>
    </source>
</evidence>
<dbReference type="EMBL" id="WIXO01000001">
    <property type="protein sequence ID" value="MTE19232.1"/>
    <property type="molecule type" value="Genomic_DNA"/>
</dbReference>
<gene>
    <name evidence="2" type="ORF">F0L17_08850</name>
</gene>
<proteinExistence type="predicted"/>